<dbReference type="EMBL" id="JBHTCQ010000001">
    <property type="protein sequence ID" value="MFC7404518.1"/>
    <property type="molecule type" value="Genomic_DNA"/>
</dbReference>
<dbReference type="PANTHER" id="PTHR35446">
    <property type="entry name" value="SI:CH211-175M2.5"/>
    <property type="match status" value="1"/>
</dbReference>
<dbReference type="Pfam" id="PF02627">
    <property type="entry name" value="CMD"/>
    <property type="match status" value="1"/>
</dbReference>
<evidence type="ECO:0000313" key="2">
    <source>
        <dbReference type="EMBL" id="MFC7404518.1"/>
    </source>
</evidence>
<reference evidence="3" key="1">
    <citation type="journal article" date="2019" name="Int. J. Syst. Evol. Microbiol.">
        <title>The Global Catalogue of Microorganisms (GCM) 10K type strain sequencing project: providing services to taxonomists for standard genome sequencing and annotation.</title>
        <authorList>
            <consortium name="The Broad Institute Genomics Platform"/>
            <consortium name="The Broad Institute Genome Sequencing Center for Infectious Disease"/>
            <person name="Wu L."/>
            <person name="Ma J."/>
        </authorList>
    </citation>
    <scope>NUCLEOTIDE SEQUENCE [LARGE SCALE GENOMIC DNA]</scope>
    <source>
        <strain evidence="3">JCM 1490</strain>
    </source>
</reference>
<dbReference type="InterPro" id="IPR003779">
    <property type="entry name" value="CMD-like"/>
</dbReference>
<evidence type="ECO:0000259" key="1">
    <source>
        <dbReference type="Pfam" id="PF02627"/>
    </source>
</evidence>
<proteinExistence type="predicted"/>
<dbReference type="Proteomes" id="UP001596455">
    <property type="component" value="Unassembled WGS sequence"/>
</dbReference>
<gene>
    <name evidence="2" type="ORF">ACFQQL_05315</name>
</gene>
<dbReference type="PANTHER" id="PTHR35446:SF2">
    <property type="entry name" value="CARBOXYMUCONOLACTONE DECARBOXYLASE-LIKE DOMAIN-CONTAINING PROTEIN"/>
    <property type="match status" value="1"/>
</dbReference>
<evidence type="ECO:0000313" key="3">
    <source>
        <dbReference type="Proteomes" id="UP001596455"/>
    </source>
</evidence>
<feature type="domain" description="Carboxymuconolactone decarboxylase-like" evidence="1">
    <location>
        <begin position="41"/>
        <end position="88"/>
    </location>
</feature>
<organism evidence="2 3">
    <name type="scientific">Georgenia alba</name>
    <dbReference type="NCBI Taxonomy" id="2233858"/>
    <lineage>
        <taxon>Bacteria</taxon>
        <taxon>Bacillati</taxon>
        <taxon>Actinomycetota</taxon>
        <taxon>Actinomycetes</taxon>
        <taxon>Micrococcales</taxon>
        <taxon>Bogoriellaceae</taxon>
        <taxon>Georgenia</taxon>
    </lineage>
</organism>
<protein>
    <submittedName>
        <fullName evidence="2">Carboxymuconolactone decarboxylase family protein</fullName>
    </submittedName>
</protein>
<comment type="caution">
    <text evidence="2">The sequence shown here is derived from an EMBL/GenBank/DDBJ whole genome shotgun (WGS) entry which is preliminary data.</text>
</comment>
<dbReference type="SUPFAM" id="SSF69118">
    <property type="entry name" value="AhpD-like"/>
    <property type="match status" value="1"/>
</dbReference>
<dbReference type="InterPro" id="IPR010195">
    <property type="entry name" value="Uncharacterised_peroxidase-rel"/>
</dbReference>
<sequence length="203" mass="21638">MTIIRTADPEDASDEVAAIYAEDLENLGYVPIHTRVMAVNPEALRAFEAIVGAILPSLGLRLYELVTLAVAKAVGSGSCLLAHGRRARSLFGDDQLARIVQDYHEAGLSDAEVAAMDLAVQVSRDSASITDSDSARLRDAGLTDRQIVDVVLAASLRNYYARTLHGLAVPVDEPPDLPAELRDALLAAPLPGHGRHVAEAPRT</sequence>
<dbReference type="NCBIfam" id="TIGR01926">
    <property type="entry name" value="peroxid_rel"/>
    <property type="match status" value="1"/>
</dbReference>
<keyword evidence="3" id="KW-1185">Reference proteome</keyword>
<name>A0ABW2Q7U8_9MICO</name>
<dbReference type="RefSeq" id="WP_382391987.1">
    <property type="nucleotide sequence ID" value="NZ_JBHTCQ010000001.1"/>
</dbReference>
<dbReference type="Gene3D" id="1.20.1290.10">
    <property type="entry name" value="AhpD-like"/>
    <property type="match status" value="1"/>
</dbReference>
<dbReference type="InterPro" id="IPR029032">
    <property type="entry name" value="AhpD-like"/>
</dbReference>
<accession>A0ABW2Q7U8</accession>